<keyword evidence="5" id="KW-0028">Amino-acid biosynthesis</keyword>
<dbReference type="InterPro" id="IPR042529">
    <property type="entry name" value="IF_2B-like_C"/>
</dbReference>
<dbReference type="InterPro" id="IPR011559">
    <property type="entry name" value="Initiation_fac_2B_a/b/d"/>
</dbReference>
<evidence type="ECO:0000256" key="3">
    <source>
        <dbReference type="ARBA" id="ARBA00051169"/>
    </source>
</evidence>
<dbReference type="InterPro" id="IPR005251">
    <property type="entry name" value="IF-M1Pi"/>
</dbReference>
<feature type="binding site" evidence="5">
    <location>
        <begin position="52"/>
        <end position="54"/>
    </location>
    <ligand>
        <name>substrate</name>
    </ligand>
</feature>
<proteinExistence type="inferred from homology"/>
<comment type="function">
    <text evidence="4">Catalyzes the interconversion of methylthioribose-1-phosphate (MTR-1-P) into methylthioribulose-1-phosphate (MTRu-1-P). Also catalyzes the interconversion of 5-deoxyribose 1-phosphate and 5-deoxyribulose 1-phosphate. Part of a bifunctional DHAP-shunt salvage pathway for SAM by-products.</text>
</comment>
<dbReference type="FunFam" id="3.40.50.10470:FF:000006">
    <property type="entry name" value="Methylthioribose-1-phosphate isomerase"/>
    <property type="match status" value="1"/>
</dbReference>
<evidence type="ECO:0000256" key="1">
    <source>
        <dbReference type="ARBA" id="ARBA00023235"/>
    </source>
</evidence>
<evidence type="ECO:0000256" key="2">
    <source>
        <dbReference type="ARBA" id="ARBA00050906"/>
    </source>
</evidence>
<dbReference type="EMBL" id="FOLH01000001">
    <property type="protein sequence ID" value="SFB86503.1"/>
    <property type="molecule type" value="Genomic_DNA"/>
</dbReference>
<dbReference type="SUPFAM" id="SSF100950">
    <property type="entry name" value="NagB/RpiA/CoA transferase-like"/>
    <property type="match status" value="1"/>
</dbReference>
<dbReference type="PANTHER" id="PTHR43475:SF1">
    <property type="entry name" value="METHYLTHIORIBOSE-1-PHOSPHATE ISOMERASE"/>
    <property type="match status" value="1"/>
</dbReference>
<dbReference type="NCBIfam" id="TIGR00512">
    <property type="entry name" value="salvage_mtnA"/>
    <property type="match status" value="1"/>
</dbReference>
<evidence type="ECO:0000313" key="6">
    <source>
        <dbReference type="EMBL" id="SFB86503.1"/>
    </source>
</evidence>
<keyword evidence="5" id="KW-0486">Methionine biosynthesis</keyword>
<dbReference type="RefSeq" id="WP_091958939.1">
    <property type="nucleotide sequence ID" value="NZ_FOLH01000001.1"/>
</dbReference>
<dbReference type="Proteomes" id="UP000199058">
    <property type="component" value="Unassembled WGS sequence"/>
</dbReference>
<dbReference type="Gene3D" id="1.20.120.420">
    <property type="entry name" value="translation initiation factor eif-2b, domain 1"/>
    <property type="match status" value="1"/>
</dbReference>
<protein>
    <recommendedName>
        <fullName evidence="5">Methylthioribose-1-phosphate isomerase</fullName>
        <shortName evidence="5">M1Pi</shortName>
        <shortName evidence="5">MTR-1-P isomerase</shortName>
        <ecNumber evidence="5">5.3.1.23</ecNumber>
    </recommendedName>
    <alternativeName>
        <fullName evidence="5">S-methyl-5-thioribose-1-phosphate isomerase</fullName>
    </alternativeName>
</protein>
<dbReference type="GO" id="GO:0019509">
    <property type="term" value="P:L-methionine salvage from methylthioadenosine"/>
    <property type="evidence" value="ECO:0007669"/>
    <property type="project" value="UniProtKB-UniRule"/>
</dbReference>
<comment type="catalytic activity">
    <reaction evidence="2">
        <text>5-deoxy-alpha-D-ribose 1-phosphate = 5-deoxy-D-ribulose 1-phosphate</text>
        <dbReference type="Rhea" id="RHEA:61296"/>
        <dbReference type="ChEBI" id="CHEBI:58749"/>
        <dbReference type="ChEBI" id="CHEBI:144504"/>
    </reaction>
    <physiologicalReaction direction="left-to-right" evidence="2">
        <dbReference type="Rhea" id="RHEA:61297"/>
    </physiologicalReaction>
</comment>
<dbReference type="Pfam" id="PF01008">
    <property type="entry name" value="IF-2B"/>
    <property type="match status" value="1"/>
</dbReference>
<evidence type="ECO:0000256" key="5">
    <source>
        <dbReference type="HAMAP-Rule" id="MF_01678"/>
    </source>
</evidence>
<dbReference type="Gene3D" id="3.40.50.10470">
    <property type="entry name" value="Translation initiation factor eif-2b, domain 2"/>
    <property type="match status" value="1"/>
</dbReference>
<dbReference type="NCBIfam" id="TIGR00524">
    <property type="entry name" value="eIF-2B_rel"/>
    <property type="match status" value="1"/>
</dbReference>
<dbReference type="InterPro" id="IPR027363">
    <property type="entry name" value="M1Pi_N"/>
</dbReference>
<dbReference type="NCBIfam" id="NF004326">
    <property type="entry name" value="PRK05720.1"/>
    <property type="match status" value="1"/>
</dbReference>
<keyword evidence="7" id="KW-1185">Reference proteome</keyword>
<keyword evidence="1 5" id="KW-0413">Isomerase</keyword>
<dbReference type="HAMAP" id="MF_01678">
    <property type="entry name" value="Salvage_MtnA"/>
    <property type="match status" value="1"/>
</dbReference>
<comment type="pathway">
    <text evidence="5">Amino-acid biosynthesis; L-methionine biosynthesis via salvage pathway; L-methionine from S-methyl-5-thio-alpha-D-ribose 1-phosphate: step 1/6.</text>
</comment>
<dbReference type="InterPro" id="IPR000649">
    <property type="entry name" value="IF-2B-related"/>
</dbReference>
<dbReference type="InterPro" id="IPR037171">
    <property type="entry name" value="NagB/RpiA_transferase-like"/>
</dbReference>
<feature type="active site" description="Proton donor" evidence="5">
    <location>
        <position position="245"/>
    </location>
</feature>
<dbReference type="OrthoDB" id="9803436at2"/>
<evidence type="ECO:0000256" key="4">
    <source>
        <dbReference type="ARBA" id="ARBA00058145"/>
    </source>
</evidence>
<dbReference type="GO" id="GO:0046523">
    <property type="term" value="F:S-methyl-5-thioribose-1-phosphate isomerase activity"/>
    <property type="evidence" value="ECO:0007669"/>
    <property type="project" value="UniProtKB-UniRule"/>
</dbReference>
<feature type="site" description="Transition state stabilizer" evidence="5">
    <location>
        <position position="165"/>
    </location>
</feature>
<name>A0A1I1ENM7_9GAMM</name>
<comment type="catalytic activity">
    <reaction evidence="3">
        <text>5-(methylsulfanyl)-alpha-D-ribose 1-phosphate = 5-(methylsulfanyl)-D-ribulose 1-phosphate</text>
        <dbReference type="Rhea" id="RHEA:19989"/>
        <dbReference type="ChEBI" id="CHEBI:58533"/>
        <dbReference type="ChEBI" id="CHEBI:58548"/>
        <dbReference type="EC" id="5.3.1.23"/>
    </reaction>
    <physiologicalReaction direction="left-to-right" evidence="3">
        <dbReference type="Rhea" id="RHEA:19990"/>
    </physiologicalReaction>
</comment>
<feature type="binding site" evidence="5">
    <location>
        <begin position="255"/>
        <end position="256"/>
    </location>
    <ligand>
        <name>substrate</name>
    </ligand>
</feature>
<dbReference type="PANTHER" id="PTHR43475">
    <property type="entry name" value="METHYLTHIORIBOSE-1-PHOSPHATE ISOMERASE"/>
    <property type="match status" value="1"/>
</dbReference>
<organism evidence="6 7">
    <name type="scientific">Marinospirillum celere</name>
    <dbReference type="NCBI Taxonomy" id="1122252"/>
    <lineage>
        <taxon>Bacteria</taxon>
        <taxon>Pseudomonadati</taxon>
        <taxon>Pseudomonadota</taxon>
        <taxon>Gammaproteobacteria</taxon>
        <taxon>Oceanospirillales</taxon>
        <taxon>Oceanospirillaceae</taxon>
        <taxon>Marinospirillum</taxon>
    </lineage>
</organism>
<accession>A0A1I1ENM7</accession>
<gene>
    <name evidence="5" type="primary">mtnA</name>
    <name evidence="6" type="ORF">SAMN05660443_0608</name>
</gene>
<feature type="binding site" evidence="5">
    <location>
        <position position="95"/>
    </location>
    <ligand>
        <name>substrate</name>
    </ligand>
</feature>
<dbReference type="AlphaFoldDB" id="A0A1I1ENM7"/>
<dbReference type="EC" id="5.3.1.23" evidence="5"/>
<comment type="similarity">
    <text evidence="5">Belongs to the EIF-2B alpha/beta/delta subunits family. MtnA subfamily.</text>
</comment>
<dbReference type="STRING" id="1122252.SAMN05660443_0608"/>
<feature type="binding site" evidence="5">
    <location>
        <position position="204"/>
    </location>
    <ligand>
        <name>substrate</name>
    </ligand>
</feature>
<evidence type="ECO:0000313" key="7">
    <source>
        <dbReference type="Proteomes" id="UP000199058"/>
    </source>
</evidence>
<dbReference type="FunFam" id="1.20.120.420:FF:000003">
    <property type="entry name" value="Methylthioribose-1-phosphate isomerase"/>
    <property type="match status" value="1"/>
</dbReference>
<reference evidence="6 7" key="1">
    <citation type="submission" date="2016-10" db="EMBL/GenBank/DDBJ databases">
        <authorList>
            <person name="de Groot N.N."/>
        </authorList>
    </citation>
    <scope>NUCLEOTIDE SEQUENCE [LARGE SCALE GENOMIC DNA]</scope>
    <source>
        <strain evidence="6 7">DSM 18438</strain>
    </source>
</reference>
<sequence length="357" mass="39152">MTPDSTLKVKAIDWREEELYLLDQRLLPQQEVWVKCNRVEEVVEAIKAMLVRGAPAIGITAAYGVALAARQRFAEQPQSWKEAIQEDLAALEASRPTAVNLAWALKQMRRQVDALKSDQNPFAPLAAFARAIHQADQEANLLMGKLGAEVLASNQDHGRDVMTHCNAGALATGGYGTALGVIRAAWDKKLIERVHVNETRPWLQGSRLTAWELEKEGIPALLHVDSAAAHQLKTHPISWVVVGADRITANGDVANKIGTYQLAIQALHHGAGLMVVAPTSTIDMELETGDEITLEERDADEVLCVADQRIGAEVAVANPVFDVTPADLVDYLVTEKGVIHRPDKEQLEKLMSRKSMH</sequence>
<dbReference type="UniPathway" id="UPA00904">
    <property type="reaction ID" value="UER00874"/>
</dbReference>